<evidence type="ECO:0000313" key="3">
    <source>
        <dbReference type="Proteomes" id="UP000004935"/>
    </source>
</evidence>
<dbReference type="PRINTS" id="PR00340">
    <property type="entry name" value="PIIGLNB"/>
</dbReference>
<dbReference type="GO" id="GO:0005829">
    <property type="term" value="C:cytosol"/>
    <property type="evidence" value="ECO:0007669"/>
    <property type="project" value="TreeGrafter"/>
</dbReference>
<sequence length="142" mass="16150">MGTIQEQRRSDQEIGMPFFLKIKKRRNYIMMKKVVVVIKPEKLTDVKHILEAHKVSGLMISNIMGYGNQKGFTQKYRGNELNSNLLPKIKVESVMPEEVVEKVTKDIVNTVRTGEFGDGKIFISPVEEAIRIRTGETGKDAL</sequence>
<reference evidence="2" key="1">
    <citation type="submission" date="2007-11" db="EMBL/GenBank/DDBJ databases">
        <authorList>
            <person name="Fulton L."/>
            <person name="Clifton S."/>
            <person name="Fulton B."/>
            <person name="Xu J."/>
            <person name="Minx P."/>
            <person name="Pepin K.H."/>
            <person name="Johnson M."/>
            <person name="Thiruvilangam P."/>
            <person name="Bhonagiri V."/>
            <person name="Nash W.E."/>
            <person name="Mardis E.R."/>
            <person name="Wilson R.K."/>
        </authorList>
    </citation>
    <scope>NUCLEOTIDE SEQUENCE [LARGE SCALE GENOMIC DNA]</scope>
    <source>
        <strain evidence="2">DSM 14662</strain>
    </source>
</reference>
<dbReference type="AlphaFoldDB" id="B0MIE7"/>
<dbReference type="GO" id="GO:0005524">
    <property type="term" value="F:ATP binding"/>
    <property type="evidence" value="ECO:0007669"/>
    <property type="project" value="TreeGrafter"/>
</dbReference>
<gene>
    <name evidence="2" type="ORF">ANACAC_03401</name>
</gene>
<dbReference type="EMBL" id="ABAX03000037">
    <property type="protein sequence ID" value="EDR96071.1"/>
    <property type="molecule type" value="Genomic_DNA"/>
</dbReference>
<name>B0MIE7_ANACD</name>
<dbReference type="PROSITE" id="PS00638">
    <property type="entry name" value="PII_GLNB_CTER"/>
    <property type="match status" value="1"/>
</dbReference>
<dbReference type="InterPro" id="IPR002187">
    <property type="entry name" value="N-reg_PII"/>
</dbReference>
<keyword evidence="3" id="KW-1185">Reference proteome</keyword>
<comment type="caution">
    <text evidence="2">The sequence shown here is derived from an EMBL/GenBank/DDBJ whole genome shotgun (WGS) entry which is preliminary data.</text>
</comment>
<dbReference type="GO" id="GO:0006808">
    <property type="term" value="P:regulation of nitrogen utilization"/>
    <property type="evidence" value="ECO:0007669"/>
    <property type="project" value="InterPro"/>
</dbReference>
<dbReference type="PANTHER" id="PTHR30115">
    <property type="entry name" value="NITROGEN REGULATORY PROTEIN P-II"/>
    <property type="match status" value="1"/>
</dbReference>
<dbReference type="SUPFAM" id="SSF54913">
    <property type="entry name" value="GlnB-like"/>
    <property type="match status" value="1"/>
</dbReference>
<accession>B0MIE7</accession>
<dbReference type="GO" id="GO:0030234">
    <property type="term" value="F:enzyme regulator activity"/>
    <property type="evidence" value="ECO:0007669"/>
    <property type="project" value="InterPro"/>
</dbReference>
<reference evidence="2" key="2">
    <citation type="submission" date="2013-11" db="EMBL/GenBank/DDBJ databases">
        <title>Draft genome sequence of Anaerostipes caccae (DSM 14662).</title>
        <authorList>
            <person name="Sudarsanam P."/>
            <person name="Ley R."/>
            <person name="Guruge J."/>
            <person name="Turnbaugh P.J."/>
            <person name="Mahowald M."/>
            <person name="Liep D."/>
            <person name="Gordon J."/>
        </authorList>
    </citation>
    <scope>NUCLEOTIDE SEQUENCE</scope>
    <source>
        <strain evidence="2">DSM 14662</strain>
    </source>
</reference>
<dbReference type="Gene3D" id="3.30.70.120">
    <property type="match status" value="1"/>
</dbReference>
<dbReference type="InterPro" id="IPR017918">
    <property type="entry name" value="N-reg_PII_CS"/>
</dbReference>
<organism evidence="2 3">
    <name type="scientific">Anaerostipes caccae (strain DSM 14662 / CCUG 47493 / JCM 13470 / NCIMB 13811 / L1-92)</name>
    <dbReference type="NCBI Taxonomy" id="411490"/>
    <lineage>
        <taxon>Bacteria</taxon>
        <taxon>Bacillati</taxon>
        <taxon>Bacillota</taxon>
        <taxon>Clostridia</taxon>
        <taxon>Lachnospirales</taxon>
        <taxon>Lachnospiraceae</taxon>
        <taxon>Anaerostipes</taxon>
    </lineage>
</organism>
<dbReference type="eggNOG" id="COG0347">
    <property type="taxonomic scope" value="Bacteria"/>
</dbReference>
<evidence type="ECO:0000256" key="1">
    <source>
        <dbReference type="RuleBase" id="RU003936"/>
    </source>
</evidence>
<dbReference type="HOGENOM" id="CLU_082268_0_0_9"/>
<dbReference type="Proteomes" id="UP000004935">
    <property type="component" value="Unassembled WGS sequence"/>
</dbReference>
<protein>
    <submittedName>
        <fullName evidence="2">Nitrogen regulatory protein P-II</fullName>
    </submittedName>
</protein>
<proteinExistence type="inferred from homology"/>
<evidence type="ECO:0000313" key="2">
    <source>
        <dbReference type="EMBL" id="EDR96071.1"/>
    </source>
</evidence>
<dbReference type="InterPro" id="IPR011322">
    <property type="entry name" value="N-reg_PII-like_a/b"/>
</dbReference>
<dbReference type="PANTHER" id="PTHR30115:SF11">
    <property type="entry name" value="NITROGEN REGULATORY PROTEIN P-II HOMOLOG"/>
    <property type="match status" value="1"/>
</dbReference>
<dbReference type="PROSITE" id="PS51343">
    <property type="entry name" value="PII_GLNB_DOM"/>
    <property type="match status" value="1"/>
</dbReference>
<dbReference type="InterPro" id="IPR015867">
    <property type="entry name" value="N-reg_PII/ATP_PRibTrfase_C"/>
</dbReference>
<comment type="similarity">
    <text evidence="1">Belongs to the P(II) protein family.</text>
</comment>
<dbReference type="STRING" id="411490.ANACAC_03401"/>
<dbReference type="SMART" id="SM00938">
    <property type="entry name" value="P-II"/>
    <property type="match status" value="1"/>
</dbReference>
<dbReference type="Pfam" id="PF00543">
    <property type="entry name" value="P-II"/>
    <property type="match status" value="1"/>
</dbReference>